<accession>A0A7V5U2Q2</accession>
<proteinExistence type="predicted"/>
<comment type="caution">
    <text evidence="1">The sequence shown here is derived from an EMBL/GenBank/DDBJ whole genome shotgun (WGS) entry which is preliminary data.</text>
</comment>
<name>A0A7V5U2Q2_9BACT</name>
<sequence>MFKRGVGVVLVFCWLGLALAAEEFFFPFNEPEELNSFWAAQTARCGTLSDWEIVPAPGASVGKALIVRPNPATNYGSCFNVLLSRDISAKDLVLEVKVKAVKGREDQGGGLLWRAKDADNYYVVRWNPLEDNFRLYYVKRGRRKMLASAYCKADPHVFHLIRVEHRGEVIRCFFDGKLLLEKKDRTFSAADQIGLWTKADAETLFDDLRVKILP</sequence>
<evidence type="ECO:0000313" key="1">
    <source>
        <dbReference type="EMBL" id="HHI97382.1"/>
    </source>
</evidence>
<dbReference type="Proteomes" id="UP000886101">
    <property type="component" value="Unassembled WGS sequence"/>
</dbReference>
<dbReference type="EMBL" id="DROK01000171">
    <property type="protein sequence ID" value="HHI97382.1"/>
    <property type="molecule type" value="Genomic_DNA"/>
</dbReference>
<dbReference type="Gene3D" id="2.60.120.560">
    <property type="entry name" value="Exo-inulinase, domain 1"/>
    <property type="match status" value="1"/>
</dbReference>
<dbReference type="AlphaFoldDB" id="A0A7V5U2Q2"/>
<evidence type="ECO:0008006" key="2">
    <source>
        <dbReference type="Google" id="ProtNLM"/>
    </source>
</evidence>
<gene>
    <name evidence="1" type="ORF">ENJ96_05980</name>
</gene>
<organism evidence="1">
    <name type="scientific">Thermodesulfatator atlanticus</name>
    <dbReference type="NCBI Taxonomy" id="501497"/>
    <lineage>
        <taxon>Bacteria</taxon>
        <taxon>Pseudomonadati</taxon>
        <taxon>Thermodesulfobacteriota</taxon>
        <taxon>Thermodesulfobacteria</taxon>
        <taxon>Thermodesulfobacteriales</taxon>
        <taxon>Thermodesulfatatoraceae</taxon>
        <taxon>Thermodesulfatator</taxon>
    </lineage>
</organism>
<reference evidence="1" key="1">
    <citation type="journal article" date="2020" name="mSystems">
        <title>Genome- and Community-Level Interaction Insights into Carbon Utilization and Element Cycling Functions of Hydrothermarchaeota in Hydrothermal Sediment.</title>
        <authorList>
            <person name="Zhou Z."/>
            <person name="Liu Y."/>
            <person name="Xu W."/>
            <person name="Pan J."/>
            <person name="Luo Z.H."/>
            <person name="Li M."/>
        </authorList>
    </citation>
    <scope>NUCLEOTIDE SEQUENCE [LARGE SCALE GENOMIC DNA]</scope>
    <source>
        <strain evidence="1">HyVt-533</strain>
    </source>
</reference>
<protein>
    <recommendedName>
        <fullName evidence="2">3-keto-disaccharide hydrolase domain-containing protein</fullName>
    </recommendedName>
</protein>